<sequence>MKTAQDSLNVLCSPASLSQTDLSLPAVMLLTREVLSSVFFG</sequence>
<accession>E3H4V2</accession>
<gene>
    <name evidence="1" type="ordered locus">HMPREF0733_10113</name>
</gene>
<protein>
    <submittedName>
        <fullName evidence="1">Uncharacterized protein</fullName>
    </submittedName>
</protein>
<dbReference type="AlphaFoldDB" id="E3H4V2"/>
<name>E3H4V2_ROTDC</name>
<evidence type="ECO:0000313" key="1">
    <source>
        <dbReference type="EMBL" id="ADP39571.1"/>
    </source>
</evidence>
<dbReference type="EMBL" id="CP002280">
    <property type="protein sequence ID" value="ADP39571.1"/>
    <property type="molecule type" value="Genomic_DNA"/>
</dbReference>
<dbReference type="HOGENOM" id="CLU_3276095_0_0_11"/>
<proteinExistence type="predicted"/>
<evidence type="ECO:0000313" key="2">
    <source>
        <dbReference type="Proteomes" id="UP000000387"/>
    </source>
</evidence>
<reference evidence="2" key="1">
    <citation type="submission" date="2010-10" db="EMBL/GenBank/DDBJ databases">
        <title>The complete genome of Rothia dentocariosa ATCC 17931.</title>
        <authorList>
            <person name="Muzny D."/>
            <person name="Qin X."/>
            <person name="Buhay C."/>
            <person name="Dugan-Rocha S."/>
            <person name="Ding Y."/>
            <person name="Chen G."/>
            <person name="Hawes A."/>
            <person name="Holder M."/>
            <person name="Jhangiani S."/>
            <person name="Johnson A."/>
            <person name="Khan Z."/>
            <person name="Li Z."/>
            <person name="Liu W."/>
            <person name="Liu X."/>
            <person name="Perez L."/>
            <person name="Shen H."/>
            <person name="Wang Q."/>
            <person name="Watt J."/>
            <person name="Xi L."/>
            <person name="Xin Y."/>
            <person name="Zhou J."/>
            <person name="Deng J."/>
            <person name="Jiang H."/>
            <person name="Liu Y."/>
            <person name="Qu J."/>
            <person name="Song X.-Z."/>
            <person name="Zhang L."/>
            <person name="Villasana D."/>
            <person name="Johnson A."/>
            <person name="Liu J."/>
            <person name="Liyanage D."/>
            <person name="Lorensuhewa L."/>
            <person name="Robinson T."/>
            <person name="Song A."/>
            <person name="Song B.-B."/>
            <person name="Dinh H."/>
            <person name="Thornton R."/>
            <person name="Coyle M."/>
            <person name="Francisco L."/>
            <person name="Jackson L."/>
            <person name="Javaid M."/>
            <person name="Korchina V."/>
            <person name="Kovar C."/>
            <person name="Mata R."/>
            <person name="Mathew T."/>
            <person name="Ngo R."/>
            <person name="Nguyen L."/>
            <person name="Nguyen N."/>
            <person name="Okwuonu G."/>
            <person name="Ongeri F."/>
            <person name="Pham C."/>
            <person name="Simmons D."/>
            <person name="Wilczek-Boney K."/>
            <person name="Hale W."/>
            <person name="Jakkamsetti A."/>
            <person name="Pham P."/>
            <person name="Ruth R."/>
            <person name="San Lucas F."/>
            <person name="Warren J."/>
            <person name="Zhang J."/>
            <person name="Zhao Z."/>
            <person name="Zhou C."/>
            <person name="Zhu D."/>
            <person name="Lee S."/>
            <person name="Bess C."/>
            <person name="Blankenburg K."/>
            <person name="Forbes L."/>
            <person name="Fu Q."/>
            <person name="Gubbala S."/>
            <person name="Hirani K."/>
            <person name="Jayaseelan J.C."/>
            <person name="Lara F."/>
            <person name="Munidasa M."/>
            <person name="Palculict T."/>
            <person name="Patil S."/>
            <person name="Pu L.-L."/>
            <person name="Saada N."/>
            <person name="Tang L."/>
            <person name="Weissenberger G."/>
            <person name="Zhu Y."/>
            <person name="Hemphill L."/>
            <person name="Shang Y."/>
            <person name="Youmans B."/>
            <person name="Ayvaz T."/>
            <person name="Ross M."/>
            <person name="Santibanez J."/>
            <person name="Aqrawi P."/>
            <person name="Gross S."/>
            <person name="Joshi V."/>
            <person name="Fowler G."/>
            <person name="Nazareth L."/>
            <person name="Reid J."/>
            <person name="Worley K."/>
            <person name="Petrosino J."/>
            <person name="Highlander S."/>
            <person name="Gibbs R."/>
        </authorList>
    </citation>
    <scope>NUCLEOTIDE SEQUENCE [LARGE SCALE GENOMIC DNA]</scope>
    <source>
        <strain evidence="2">ATCC 17931 / CDC X599 / XDIA</strain>
    </source>
</reference>
<dbReference type="KEGG" id="rdn:HMPREF0733_10113"/>
<organism evidence="1 2">
    <name type="scientific">Rothia dentocariosa (strain ATCC 17931 / CDC X599 / XDIA)</name>
    <dbReference type="NCBI Taxonomy" id="762948"/>
    <lineage>
        <taxon>Bacteria</taxon>
        <taxon>Bacillati</taxon>
        <taxon>Actinomycetota</taxon>
        <taxon>Actinomycetes</taxon>
        <taxon>Micrococcales</taxon>
        <taxon>Micrococcaceae</taxon>
        <taxon>Rothia</taxon>
    </lineage>
</organism>
<dbReference type="Proteomes" id="UP000000387">
    <property type="component" value="Chromosome"/>
</dbReference>